<evidence type="ECO:0000313" key="8">
    <source>
        <dbReference type="Proteomes" id="UP000422736"/>
    </source>
</evidence>
<dbReference type="InterPro" id="IPR008659">
    <property type="entry name" value="Kre9/Knh1_C"/>
</dbReference>
<feature type="domain" description="Yeast cell wall synthesis Kre9/Knh1 C-terminal" evidence="5">
    <location>
        <begin position="167"/>
        <end position="267"/>
    </location>
</feature>
<proteinExistence type="inferred from homology"/>
<dbReference type="PANTHER" id="PTHR28154:SF1">
    <property type="entry name" value="CELL WALL SYNTHESIS PROTEIN KNH1-RELATED"/>
    <property type="match status" value="1"/>
</dbReference>
<evidence type="ECO:0000259" key="5">
    <source>
        <dbReference type="Pfam" id="PF05390"/>
    </source>
</evidence>
<evidence type="ECO:0000256" key="1">
    <source>
        <dbReference type="ARBA" id="ARBA00004010"/>
    </source>
</evidence>
<evidence type="ECO:0000256" key="3">
    <source>
        <dbReference type="ARBA" id="ARBA00022729"/>
    </source>
</evidence>
<dbReference type="InterPro" id="IPR018466">
    <property type="entry name" value="Kre9/Knh1-like_N"/>
</dbReference>
<keyword evidence="3 4" id="KW-0732">Signal</keyword>
<dbReference type="Pfam" id="PF10342">
    <property type="entry name" value="Kre9_KNH"/>
    <property type="match status" value="1"/>
</dbReference>
<organism evidence="7 8">
    <name type="scientific">Kluyveromyces marxianus</name>
    <name type="common">Yeast</name>
    <name type="synonym">Candida kefyr</name>
    <dbReference type="NCBI Taxonomy" id="4911"/>
    <lineage>
        <taxon>Eukaryota</taxon>
        <taxon>Fungi</taxon>
        <taxon>Dikarya</taxon>
        <taxon>Ascomycota</taxon>
        <taxon>Saccharomycotina</taxon>
        <taxon>Saccharomycetes</taxon>
        <taxon>Saccharomycetales</taxon>
        <taxon>Saccharomycetaceae</taxon>
        <taxon>Kluyveromyces</taxon>
    </lineage>
</organism>
<sequence length="274" mass="30920">MSVLIRVLVLVQLLARLLLVQADVSIVKPEEGDSYKPSSDGGSVKINIVWEDDANLPSVPSYDYFTFKLLYGPSYDMDLISQIEEVSPSKVVHQGSQYTYTANFVSSKLGNGQFFIQVYAFSKNLGWTIHYSPRFNIQSVSDGVLTYTYKGQDQPGPQWNLPNAGVDTRSFTLPYTAQTGVRRYAPMQTQPGSRVTVTTWSRRFPTSSVSYYTTKRNSLDQMTTYTPGWSYTVTSDFNYATPAPFPSDNGGWYNPKKRQSLTTRKLNINQHKSK</sequence>
<reference evidence="7 8" key="2">
    <citation type="submission" date="2019-11" db="EMBL/GenBank/DDBJ databases">
        <authorList>
            <person name="Lu H."/>
        </authorList>
    </citation>
    <scope>NUCLEOTIDE SEQUENCE [LARGE SCALE GENOMIC DNA]</scope>
    <source>
        <strain evidence="7 8">FIM1</strain>
    </source>
</reference>
<feature type="domain" description="Yeast cell wall synthesis Kre9/Knh1-like N-terminal" evidence="6">
    <location>
        <begin position="29"/>
        <end position="137"/>
    </location>
</feature>
<evidence type="ECO:0000256" key="4">
    <source>
        <dbReference type="SAM" id="SignalP"/>
    </source>
</evidence>
<dbReference type="Proteomes" id="UP000422736">
    <property type="component" value="Chromosome 1"/>
</dbReference>
<evidence type="ECO:0000259" key="6">
    <source>
        <dbReference type="Pfam" id="PF10342"/>
    </source>
</evidence>
<dbReference type="Pfam" id="PF05390">
    <property type="entry name" value="Kre9_KNH1_C"/>
    <property type="match status" value="1"/>
</dbReference>
<evidence type="ECO:0000313" key="7">
    <source>
        <dbReference type="EMBL" id="QGN13842.1"/>
    </source>
</evidence>
<keyword evidence="8" id="KW-1185">Reference proteome</keyword>
<dbReference type="InterPro" id="IPR045328">
    <property type="entry name" value="Kre9/Knh1"/>
</dbReference>
<comment type="function">
    <text evidence="1">Involved in cell wall beta(1-&gt;6) glucan synthesis.</text>
</comment>
<gene>
    <name evidence="7" type="primary">KRE9</name>
    <name evidence="7" type="ORF">FIM1_488</name>
</gene>
<feature type="chain" id="PRO_5045343869" evidence="4">
    <location>
        <begin position="23"/>
        <end position="274"/>
    </location>
</feature>
<dbReference type="EMBL" id="CP015054">
    <property type="protein sequence ID" value="QGN13842.1"/>
    <property type="molecule type" value="Genomic_DNA"/>
</dbReference>
<reference evidence="7 8" key="1">
    <citation type="submission" date="2016-03" db="EMBL/GenBank/DDBJ databases">
        <title>How can Kluyveromyces marxianus grow so fast - potential evolutionary course in Saccharomyces Complex revealed by comparative genomics.</title>
        <authorList>
            <person name="Mo W."/>
            <person name="Lu W."/>
            <person name="Yang X."/>
            <person name="Qi J."/>
            <person name="Lv H."/>
        </authorList>
    </citation>
    <scope>NUCLEOTIDE SEQUENCE [LARGE SCALE GENOMIC DNA]</scope>
    <source>
        <strain evidence="7 8">FIM1</strain>
    </source>
</reference>
<name>A0ABX6EQ46_KLUMA</name>
<protein>
    <submittedName>
        <fullName evidence="7">Cell wall synthesis protein KRE9</fullName>
    </submittedName>
</protein>
<accession>A0ABX6EQ46</accession>
<dbReference type="PANTHER" id="PTHR28154">
    <property type="entry name" value="CELL WALL SYNTHESIS PROTEIN KNH1-RELATED"/>
    <property type="match status" value="1"/>
</dbReference>
<feature type="signal peptide" evidence="4">
    <location>
        <begin position="1"/>
        <end position="22"/>
    </location>
</feature>
<evidence type="ECO:0000256" key="2">
    <source>
        <dbReference type="ARBA" id="ARBA00006816"/>
    </source>
</evidence>
<comment type="similarity">
    <text evidence="2">Belongs to the KRE9/KNH1 family.</text>
</comment>